<evidence type="ECO:0000313" key="4">
    <source>
        <dbReference type="Proteomes" id="UP001556367"/>
    </source>
</evidence>
<gene>
    <name evidence="3" type="ORF">HGRIS_012459</name>
</gene>
<evidence type="ECO:0000256" key="2">
    <source>
        <dbReference type="SAM" id="Phobius"/>
    </source>
</evidence>
<keyword evidence="4" id="KW-1185">Reference proteome</keyword>
<reference evidence="4" key="1">
    <citation type="submission" date="2024-06" db="EMBL/GenBank/DDBJ databases">
        <title>Multi-omics analyses provide insights into the biosynthesis of the anticancer antibiotic pleurotin in Hohenbuehelia grisea.</title>
        <authorList>
            <person name="Weaver J.A."/>
            <person name="Alberti F."/>
        </authorList>
    </citation>
    <scope>NUCLEOTIDE SEQUENCE [LARGE SCALE GENOMIC DNA]</scope>
    <source>
        <strain evidence="4">T-177</strain>
    </source>
</reference>
<keyword evidence="2" id="KW-0472">Membrane</keyword>
<protein>
    <submittedName>
        <fullName evidence="3">Uncharacterized protein</fullName>
    </submittedName>
</protein>
<name>A0ABR3ISD4_9AGAR</name>
<comment type="caution">
    <text evidence="3">The sequence shown here is derived from an EMBL/GenBank/DDBJ whole genome shotgun (WGS) entry which is preliminary data.</text>
</comment>
<organism evidence="3 4">
    <name type="scientific">Hohenbuehelia grisea</name>
    <dbReference type="NCBI Taxonomy" id="104357"/>
    <lineage>
        <taxon>Eukaryota</taxon>
        <taxon>Fungi</taxon>
        <taxon>Dikarya</taxon>
        <taxon>Basidiomycota</taxon>
        <taxon>Agaricomycotina</taxon>
        <taxon>Agaricomycetes</taxon>
        <taxon>Agaricomycetidae</taxon>
        <taxon>Agaricales</taxon>
        <taxon>Pleurotineae</taxon>
        <taxon>Pleurotaceae</taxon>
        <taxon>Hohenbuehelia</taxon>
    </lineage>
</organism>
<evidence type="ECO:0000256" key="1">
    <source>
        <dbReference type="SAM" id="MobiDB-lite"/>
    </source>
</evidence>
<dbReference type="EMBL" id="JASNQZ010000015">
    <property type="protein sequence ID" value="KAL0946198.1"/>
    <property type="molecule type" value="Genomic_DNA"/>
</dbReference>
<dbReference type="Proteomes" id="UP001556367">
    <property type="component" value="Unassembled WGS sequence"/>
</dbReference>
<evidence type="ECO:0000313" key="3">
    <source>
        <dbReference type="EMBL" id="KAL0946198.1"/>
    </source>
</evidence>
<accession>A0ABR3ISD4</accession>
<keyword evidence="2" id="KW-0812">Transmembrane</keyword>
<proteinExistence type="predicted"/>
<keyword evidence="2" id="KW-1133">Transmembrane helix</keyword>
<feature type="region of interest" description="Disordered" evidence="1">
    <location>
        <begin position="1"/>
        <end position="34"/>
    </location>
</feature>
<feature type="region of interest" description="Disordered" evidence="1">
    <location>
        <begin position="59"/>
        <end position="93"/>
    </location>
</feature>
<feature type="transmembrane region" description="Helical" evidence="2">
    <location>
        <begin position="168"/>
        <end position="188"/>
    </location>
</feature>
<sequence length="192" mass="21323">MPYPAPHQLGVASPLRSPAAKCTTSSVKMPSPRLTLALPPPDPRLGLASHKALHNALRSLHRNPRLSPLRESIPLQDVEERPPPTPDTSKLPRHTSYFPQLSSLSCEATPTLTTWRVPYIEWLPLRWTNSVITTDDYGCAEKGEESPLSENGDFIVVNQRVAMLEHKFIIGSWIAFLALMALAMFLILRSGL</sequence>